<dbReference type="NCBIfam" id="NF002634">
    <property type="entry name" value="PRK02304.1-3"/>
    <property type="match status" value="1"/>
</dbReference>
<dbReference type="NCBIfam" id="NF002636">
    <property type="entry name" value="PRK02304.1-5"/>
    <property type="match status" value="1"/>
</dbReference>
<keyword evidence="8 11" id="KW-0328">Glycosyltransferase</keyword>
<keyword evidence="9 11" id="KW-0808">Transferase</keyword>
<dbReference type="NCBIfam" id="TIGR01090">
    <property type="entry name" value="apt"/>
    <property type="match status" value="1"/>
</dbReference>
<comment type="function">
    <text evidence="2 11">Catalyzes a salvage reaction resulting in the formation of AMP, that is energically less costly than de novo synthesis.</text>
</comment>
<dbReference type="Gene3D" id="3.40.50.2020">
    <property type="match status" value="1"/>
</dbReference>
<evidence type="ECO:0000256" key="10">
    <source>
        <dbReference type="ARBA" id="ARBA00022726"/>
    </source>
</evidence>
<comment type="subcellular location">
    <subcellularLocation>
        <location evidence="3 11">Cytoplasm</location>
    </subcellularLocation>
</comment>
<dbReference type="EC" id="2.4.2.7" evidence="6 11"/>
<dbReference type="PANTHER" id="PTHR32315:SF3">
    <property type="entry name" value="ADENINE PHOSPHORIBOSYLTRANSFERASE"/>
    <property type="match status" value="1"/>
</dbReference>
<evidence type="ECO:0000256" key="5">
    <source>
        <dbReference type="ARBA" id="ARBA00008391"/>
    </source>
</evidence>
<dbReference type="EMBL" id="VZPB01000080">
    <property type="protein sequence ID" value="KAB0574076.1"/>
    <property type="molecule type" value="Genomic_DNA"/>
</dbReference>
<evidence type="ECO:0000256" key="2">
    <source>
        <dbReference type="ARBA" id="ARBA00003968"/>
    </source>
</evidence>
<dbReference type="PANTHER" id="PTHR32315">
    <property type="entry name" value="ADENINE PHOSPHORIBOSYLTRANSFERASE"/>
    <property type="match status" value="1"/>
</dbReference>
<dbReference type="Pfam" id="PF00156">
    <property type="entry name" value="Pribosyltran"/>
    <property type="match status" value="1"/>
</dbReference>
<proteinExistence type="inferred from homology"/>
<comment type="pathway">
    <text evidence="4 11">Purine metabolism; AMP biosynthesis via salvage pathway; AMP from adenine: step 1/1.</text>
</comment>
<accession>A0A643F6E7</accession>
<dbReference type="InterPro" id="IPR029057">
    <property type="entry name" value="PRTase-like"/>
</dbReference>
<sequence>MSLPRPDPLLDRPTELIRSTIRTVPDWPEPGVQFRDITPLLQNPRVFRVLIDQFVHRYFDVRPDVIAGLDARGFIIGSVLAYELNVGFVPIRKKGKLPFTTVEETYELEYGSATVELHTDAVKPGDRVLLVDDLIATGGTMMAGKRLLEKLGATVLEGAAIVDLPELGGSDRLREAGLPLFTLVDFSGH</sequence>
<keyword evidence="14" id="KW-1185">Reference proteome</keyword>
<dbReference type="GO" id="GO:0044209">
    <property type="term" value="P:AMP salvage"/>
    <property type="evidence" value="ECO:0007669"/>
    <property type="project" value="UniProtKB-UniRule"/>
</dbReference>
<evidence type="ECO:0000256" key="6">
    <source>
        <dbReference type="ARBA" id="ARBA00011893"/>
    </source>
</evidence>
<dbReference type="InterPro" id="IPR050054">
    <property type="entry name" value="UPRTase/APRTase"/>
</dbReference>
<dbReference type="GO" id="GO:0006168">
    <property type="term" value="P:adenine salvage"/>
    <property type="evidence" value="ECO:0007669"/>
    <property type="project" value="InterPro"/>
</dbReference>
<dbReference type="GO" id="GO:0005737">
    <property type="term" value="C:cytoplasm"/>
    <property type="evidence" value="ECO:0007669"/>
    <property type="project" value="UniProtKB-SubCell"/>
</dbReference>
<comment type="subunit">
    <text evidence="11">Homodimer.</text>
</comment>
<evidence type="ECO:0000256" key="4">
    <source>
        <dbReference type="ARBA" id="ARBA00004659"/>
    </source>
</evidence>
<evidence type="ECO:0000256" key="11">
    <source>
        <dbReference type="HAMAP-Rule" id="MF_00004"/>
    </source>
</evidence>
<dbReference type="SUPFAM" id="SSF53271">
    <property type="entry name" value="PRTase-like"/>
    <property type="match status" value="1"/>
</dbReference>
<dbReference type="GO" id="GO:0006166">
    <property type="term" value="P:purine ribonucleoside salvage"/>
    <property type="evidence" value="ECO:0007669"/>
    <property type="project" value="UniProtKB-UniRule"/>
</dbReference>
<dbReference type="AlphaFoldDB" id="A0A643F6E7"/>
<evidence type="ECO:0000313" key="13">
    <source>
        <dbReference type="EMBL" id="KAB0574076.1"/>
    </source>
</evidence>
<organism evidence="13 14">
    <name type="scientific">Ideonella dechloratans</name>
    <dbReference type="NCBI Taxonomy" id="36863"/>
    <lineage>
        <taxon>Bacteria</taxon>
        <taxon>Pseudomonadati</taxon>
        <taxon>Pseudomonadota</taxon>
        <taxon>Betaproteobacteria</taxon>
        <taxon>Burkholderiales</taxon>
        <taxon>Sphaerotilaceae</taxon>
        <taxon>Ideonella</taxon>
    </lineage>
</organism>
<dbReference type="UniPathway" id="UPA00588">
    <property type="reaction ID" value="UER00646"/>
</dbReference>
<protein>
    <recommendedName>
        <fullName evidence="6 11">Adenine phosphoribosyltransferase</fullName>
        <shortName evidence="11">APRT</shortName>
        <ecNumber evidence="6 11">2.4.2.7</ecNumber>
    </recommendedName>
</protein>
<dbReference type="FunFam" id="3.40.50.2020:FF:000021">
    <property type="entry name" value="Adenine phosphoribosyltransferase"/>
    <property type="match status" value="1"/>
</dbReference>
<reference evidence="13 14" key="1">
    <citation type="submission" date="2019-09" db="EMBL/GenBank/DDBJ databases">
        <title>Draft genome sequences of 48 bacterial type strains from the CCUG.</title>
        <authorList>
            <person name="Tunovic T."/>
            <person name="Pineiro-Iglesias B."/>
            <person name="Unosson C."/>
            <person name="Inganas E."/>
            <person name="Ohlen M."/>
            <person name="Cardew S."/>
            <person name="Jensie-Markopoulos S."/>
            <person name="Salva-Serra F."/>
            <person name="Jaen-Luchoro D."/>
            <person name="Karlsson R."/>
            <person name="Svensson-Stadler L."/>
            <person name="Chun J."/>
            <person name="Moore E."/>
        </authorList>
    </citation>
    <scope>NUCLEOTIDE SEQUENCE [LARGE SCALE GENOMIC DNA]</scope>
    <source>
        <strain evidence="13 14">CCUG 30977</strain>
    </source>
</reference>
<dbReference type="HAMAP" id="MF_00004">
    <property type="entry name" value="Aden_phosphoribosyltr"/>
    <property type="match status" value="1"/>
</dbReference>
<gene>
    <name evidence="11" type="primary">apt</name>
    <name evidence="13" type="ORF">F7Q92_19945</name>
</gene>
<dbReference type="GO" id="GO:0016208">
    <property type="term" value="F:AMP binding"/>
    <property type="evidence" value="ECO:0007669"/>
    <property type="project" value="TreeGrafter"/>
</dbReference>
<dbReference type="InterPro" id="IPR005764">
    <property type="entry name" value="Ade_phspho_trans"/>
</dbReference>
<dbReference type="Proteomes" id="UP000430120">
    <property type="component" value="Unassembled WGS sequence"/>
</dbReference>
<comment type="caution">
    <text evidence="13">The sequence shown here is derived from an EMBL/GenBank/DDBJ whole genome shotgun (WGS) entry which is preliminary data.</text>
</comment>
<evidence type="ECO:0000256" key="8">
    <source>
        <dbReference type="ARBA" id="ARBA00022676"/>
    </source>
</evidence>
<keyword evidence="10 11" id="KW-0660">Purine salvage</keyword>
<dbReference type="OrthoDB" id="9803963at2"/>
<name>A0A643F6E7_IDEDE</name>
<comment type="catalytic activity">
    <reaction evidence="1 11">
        <text>AMP + diphosphate = 5-phospho-alpha-D-ribose 1-diphosphate + adenine</text>
        <dbReference type="Rhea" id="RHEA:16609"/>
        <dbReference type="ChEBI" id="CHEBI:16708"/>
        <dbReference type="ChEBI" id="CHEBI:33019"/>
        <dbReference type="ChEBI" id="CHEBI:58017"/>
        <dbReference type="ChEBI" id="CHEBI:456215"/>
        <dbReference type="EC" id="2.4.2.7"/>
    </reaction>
</comment>
<evidence type="ECO:0000256" key="9">
    <source>
        <dbReference type="ARBA" id="ARBA00022679"/>
    </source>
</evidence>
<dbReference type="GO" id="GO:0002055">
    <property type="term" value="F:adenine binding"/>
    <property type="evidence" value="ECO:0007669"/>
    <property type="project" value="TreeGrafter"/>
</dbReference>
<dbReference type="GO" id="GO:0003999">
    <property type="term" value="F:adenine phosphoribosyltransferase activity"/>
    <property type="evidence" value="ECO:0007669"/>
    <property type="project" value="UniProtKB-UniRule"/>
</dbReference>
<evidence type="ECO:0000256" key="3">
    <source>
        <dbReference type="ARBA" id="ARBA00004496"/>
    </source>
</evidence>
<dbReference type="RefSeq" id="WP_151125825.1">
    <property type="nucleotide sequence ID" value="NZ_CP088081.1"/>
</dbReference>
<evidence type="ECO:0000256" key="1">
    <source>
        <dbReference type="ARBA" id="ARBA00000868"/>
    </source>
</evidence>
<dbReference type="CDD" id="cd06223">
    <property type="entry name" value="PRTases_typeI"/>
    <property type="match status" value="1"/>
</dbReference>
<comment type="similarity">
    <text evidence="5 11">Belongs to the purine/pyrimidine phosphoribosyltransferase family.</text>
</comment>
<evidence type="ECO:0000259" key="12">
    <source>
        <dbReference type="Pfam" id="PF00156"/>
    </source>
</evidence>
<feature type="domain" description="Phosphoribosyltransferase" evidence="12">
    <location>
        <begin position="42"/>
        <end position="166"/>
    </location>
</feature>
<dbReference type="InterPro" id="IPR000836">
    <property type="entry name" value="PRTase_dom"/>
</dbReference>
<evidence type="ECO:0000256" key="7">
    <source>
        <dbReference type="ARBA" id="ARBA00022490"/>
    </source>
</evidence>
<keyword evidence="7 11" id="KW-0963">Cytoplasm</keyword>
<evidence type="ECO:0000313" key="14">
    <source>
        <dbReference type="Proteomes" id="UP000430120"/>
    </source>
</evidence>